<feature type="transmembrane region" description="Helical" evidence="2">
    <location>
        <begin position="12"/>
        <end position="35"/>
    </location>
</feature>
<feature type="compositionally biased region" description="Basic and acidic residues" evidence="1">
    <location>
        <begin position="198"/>
        <end position="221"/>
    </location>
</feature>
<evidence type="ECO:0000256" key="1">
    <source>
        <dbReference type="SAM" id="MobiDB-lite"/>
    </source>
</evidence>
<dbReference type="Proteomes" id="UP000216339">
    <property type="component" value="Unassembled WGS sequence"/>
</dbReference>
<keyword evidence="2" id="KW-0472">Membrane</keyword>
<gene>
    <name evidence="3" type="ORF">BSZ37_19590</name>
</gene>
<comment type="caution">
    <text evidence="3">The sequence shown here is derived from an EMBL/GenBank/DDBJ whole genome shotgun (WGS) entry which is preliminary data.</text>
</comment>
<name>A0A271J4L6_9BACT</name>
<proteinExistence type="predicted"/>
<dbReference type="AlphaFoldDB" id="A0A271J4L6"/>
<dbReference type="Pfam" id="PF20108">
    <property type="entry name" value="DUF6498"/>
    <property type="match status" value="1"/>
</dbReference>
<feature type="transmembrane region" description="Helical" evidence="2">
    <location>
        <begin position="72"/>
        <end position="90"/>
    </location>
</feature>
<keyword evidence="2" id="KW-0812">Transmembrane</keyword>
<accession>A0A271J4L6</accession>
<dbReference type="EMBL" id="MQWD01000001">
    <property type="protein sequence ID" value="PAP78471.1"/>
    <property type="molecule type" value="Genomic_DNA"/>
</dbReference>
<keyword evidence="2" id="KW-1133">Transmembrane helix</keyword>
<reference evidence="3 4" key="1">
    <citation type="submission" date="2016-11" db="EMBL/GenBank/DDBJ databases">
        <title>Study of marine rhodopsin-containing bacteria.</title>
        <authorList>
            <person name="Yoshizawa S."/>
            <person name="Kumagai Y."/>
            <person name="Kogure K."/>
        </authorList>
    </citation>
    <scope>NUCLEOTIDE SEQUENCE [LARGE SCALE GENOMIC DNA]</scope>
    <source>
        <strain evidence="3 4">SAORIC-28</strain>
    </source>
</reference>
<dbReference type="OrthoDB" id="1200986at2"/>
<feature type="transmembrane region" description="Helical" evidence="2">
    <location>
        <begin position="41"/>
        <end position="60"/>
    </location>
</feature>
<dbReference type="RefSeq" id="WP_095512149.1">
    <property type="nucleotide sequence ID" value="NZ_MQWD01000001.1"/>
</dbReference>
<evidence type="ECO:0000256" key="2">
    <source>
        <dbReference type="SAM" id="Phobius"/>
    </source>
</evidence>
<protein>
    <submittedName>
        <fullName evidence="3">Uncharacterized protein</fullName>
    </submittedName>
</protein>
<feature type="region of interest" description="Disordered" evidence="1">
    <location>
        <begin position="198"/>
        <end position="233"/>
    </location>
</feature>
<keyword evidence="4" id="KW-1185">Reference proteome</keyword>
<evidence type="ECO:0000313" key="4">
    <source>
        <dbReference type="Proteomes" id="UP000216339"/>
    </source>
</evidence>
<organism evidence="3 4">
    <name type="scientific">Rubrivirga marina</name>
    <dbReference type="NCBI Taxonomy" id="1196024"/>
    <lineage>
        <taxon>Bacteria</taxon>
        <taxon>Pseudomonadati</taxon>
        <taxon>Rhodothermota</taxon>
        <taxon>Rhodothermia</taxon>
        <taxon>Rhodothermales</taxon>
        <taxon>Rubricoccaceae</taxon>
        <taxon>Rubrivirga</taxon>
    </lineage>
</organism>
<evidence type="ECO:0000313" key="3">
    <source>
        <dbReference type="EMBL" id="PAP78471.1"/>
    </source>
</evidence>
<sequence>MAASAPFARAPSVPSAVGLVVANLVPLVGVLFFGWSLFGVMWLYWAENGVIGAFALLRILTAGEGHGQKLVMAPFFAVHFGLFWTVHGVFVVSTFGDDVGLWDPTLQVEGLVALVLSHGASFVLNYLARGEWKTTTPGAEMFKPYGRVVLLHLVILLGGFLVGLSGSGVLALAILVVLKTGLDLAVHLAGHWMRLRDEDVPPPDPEPRTLRLDAVPERAPDRATPLALRDGDR</sequence>
<feature type="transmembrane region" description="Helical" evidence="2">
    <location>
        <begin position="149"/>
        <end position="178"/>
    </location>
</feature>
<dbReference type="InterPro" id="IPR045466">
    <property type="entry name" value="DUF6498"/>
</dbReference>
<feature type="transmembrane region" description="Helical" evidence="2">
    <location>
        <begin position="110"/>
        <end position="128"/>
    </location>
</feature>